<keyword evidence="8" id="KW-0256">Endoplasmic reticulum</keyword>
<dbReference type="Proteomes" id="UP000716291">
    <property type="component" value="Unassembled WGS sequence"/>
</dbReference>
<dbReference type="CDD" id="cd02995">
    <property type="entry name" value="PDI_a_PDI_a'_C"/>
    <property type="match status" value="1"/>
</dbReference>
<name>A0A9P6X4X8_RHIOR</name>
<keyword evidence="7" id="KW-0677">Repeat</keyword>
<feature type="domain" description="Thioredoxin" evidence="16">
    <location>
        <begin position="298"/>
        <end position="469"/>
    </location>
</feature>
<comment type="similarity">
    <text evidence="4 13">Belongs to the protein disulfide isomerase family.</text>
</comment>
<dbReference type="Pfam" id="PF00085">
    <property type="entry name" value="Thioredoxin"/>
    <property type="match status" value="2"/>
</dbReference>
<evidence type="ECO:0000256" key="9">
    <source>
        <dbReference type="ARBA" id="ARBA00023157"/>
    </source>
</evidence>
<dbReference type="CDD" id="cd02961">
    <property type="entry name" value="PDI_a_family"/>
    <property type="match status" value="1"/>
</dbReference>
<dbReference type="PROSITE" id="PS51352">
    <property type="entry name" value="THIOREDOXIN_2"/>
    <property type="match status" value="2"/>
</dbReference>
<feature type="disulfide bond" description="Redox-active" evidence="12">
    <location>
        <begin position="388"/>
        <end position="391"/>
    </location>
</feature>
<dbReference type="PANTHER" id="PTHR18929:SF132">
    <property type="entry name" value="PROTEIN DISULFIDE-ISOMERASE A3"/>
    <property type="match status" value="1"/>
</dbReference>
<evidence type="ECO:0000256" key="4">
    <source>
        <dbReference type="ARBA" id="ARBA00006347"/>
    </source>
</evidence>
<dbReference type="PRINTS" id="PR00421">
    <property type="entry name" value="THIOREDOXIN"/>
</dbReference>
<sequence length="502" mass="56227">MVKKSFLLAAIATTFTALTQSVMAESDVLSLTNKTFDENVMNQDLMLVEFFAPWCGHCKSLAPEYEVAATALKEKDIPLAKVDCTENEDLCQKYGVMGFPTLKVFRKGETTDYNGPRKADGIVSYMHKQSLPSVTELTSSNFEEFKKSDRVVVIAYTADDASKETFQALAEKNRENFVFGHTSDAKLAKEHKITEFPALVVHTQFDDNNSFTKAGEFKQAELEKFIAVNSVPLLGEIDGSNFRNYADIGLPIAYLFHDSIESRDTIVKAAKPVAEKYKGKVVFVHIDATKYEAHADNVGLKKTFPAFSIQHLDNGAKFPLDQSLPVDQANLERFLDDYVSGKVQAHIKSAEPPVENNGPVKTVVASQFKDIVLDKSKDVFLEVYAPWCGYCKSLEPFWNQLGEHVSKTTDSVVIAKLDGTENDIPEEGGFTVTSFPTLKFFKAETNELIDYEGDRNLEDLVSFLNKHNSKAIEFTVPEEKKEEKEEKKEEKKEEAVNAHDEL</sequence>
<evidence type="ECO:0000256" key="14">
    <source>
        <dbReference type="RuleBase" id="RU361130"/>
    </source>
</evidence>
<dbReference type="GO" id="GO:0034976">
    <property type="term" value="P:response to endoplasmic reticulum stress"/>
    <property type="evidence" value="ECO:0007669"/>
    <property type="project" value="TreeGrafter"/>
</dbReference>
<comment type="function">
    <text evidence="2">Participates in the folding of proteins containing disulfide bonds, may be involved in glycosylation, prolyl hydroxylation and triglyceride transfer.</text>
</comment>
<evidence type="ECO:0000256" key="3">
    <source>
        <dbReference type="ARBA" id="ARBA00004319"/>
    </source>
</evidence>
<evidence type="ECO:0000256" key="13">
    <source>
        <dbReference type="RuleBase" id="RU004208"/>
    </source>
</evidence>
<keyword evidence="6 14" id="KW-0732">Signal</keyword>
<dbReference type="InterPro" id="IPR017937">
    <property type="entry name" value="Thioredoxin_CS"/>
</dbReference>
<dbReference type="NCBIfam" id="TIGR01126">
    <property type="entry name" value="pdi_dom"/>
    <property type="match status" value="1"/>
</dbReference>
<dbReference type="GO" id="GO:0006457">
    <property type="term" value="P:protein folding"/>
    <property type="evidence" value="ECO:0007669"/>
    <property type="project" value="TreeGrafter"/>
</dbReference>
<evidence type="ECO:0000313" key="18">
    <source>
        <dbReference type="Proteomes" id="UP000716291"/>
    </source>
</evidence>
<dbReference type="SUPFAM" id="SSF52833">
    <property type="entry name" value="Thioredoxin-like"/>
    <property type="match status" value="4"/>
</dbReference>
<evidence type="ECO:0000256" key="8">
    <source>
        <dbReference type="ARBA" id="ARBA00022824"/>
    </source>
</evidence>
<dbReference type="EMBL" id="JAANQT010001472">
    <property type="protein sequence ID" value="KAG1305028.1"/>
    <property type="molecule type" value="Genomic_DNA"/>
</dbReference>
<gene>
    <name evidence="17" type="ORF">G6F64_008713</name>
</gene>
<accession>A0A9P6X4X8</accession>
<dbReference type="AlphaFoldDB" id="A0A9P6X4X8"/>
<keyword evidence="18" id="KW-1185">Reference proteome</keyword>
<evidence type="ECO:0000256" key="10">
    <source>
        <dbReference type="ARBA" id="ARBA00023235"/>
    </source>
</evidence>
<evidence type="ECO:0000256" key="6">
    <source>
        <dbReference type="ARBA" id="ARBA00022729"/>
    </source>
</evidence>
<reference evidence="17" key="1">
    <citation type="journal article" date="2020" name="Microb. Genom.">
        <title>Genetic diversity of clinical and environmental Mucorales isolates obtained from an investigation of mucormycosis cases among solid organ transplant recipients.</title>
        <authorList>
            <person name="Nguyen M.H."/>
            <person name="Kaul D."/>
            <person name="Muto C."/>
            <person name="Cheng S.J."/>
            <person name="Richter R.A."/>
            <person name="Bruno V.M."/>
            <person name="Liu G."/>
            <person name="Beyhan S."/>
            <person name="Sundermann A.J."/>
            <person name="Mounaud S."/>
            <person name="Pasculle A.W."/>
            <person name="Nierman W.C."/>
            <person name="Driscoll E."/>
            <person name="Cumbie R."/>
            <person name="Clancy C.J."/>
            <person name="Dupont C.L."/>
        </authorList>
    </citation>
    <scope>NUCLEOTIDE SEQUENCE</scope>
    <source>
        <strain evidence="17">GL11</strain>
    </source>
</reference>
<evidence type="ECO:0000259" key="16">
    <source>
        <dbReference type="PROSITE" id="PS51352"/>
    </source>
</evidence>
<comment type="subcellular location">
    <subcellularLocation>
        <location evidence="3">Endoplasmic reticulum lumen</location>
    </subcellularLocation>
</comment>
<feature type="compositionally biased region" description="Basic and acidic residues" evidence="15">
    <location>
        <begin position="477"/>
        <end position="502"/>
    </location>
</feature>
<keyword evidence="9 12" id="KW-1015">Disulfide bond</keyword>
<dbReference type="InterPro" id="IPR013766">
    <property type="entry name" value="Thioredoxin_domain"/>
</dbReference>
<evidence type="ECO:0000256" key="7">
    <source>
        <dbReference type="ARBA" id="ARBA00022737"/>
    </source>
</evidence>
<protein>
    <recommendedName>
        <fullName evidence="5 14">Protein disulfide-isomerase</fullName>
        <ecNumber evidence="5 14">5.3.4.1</ecNumber>
    </recommendedName>
</protein>
<dbReference type="EC" id="5.3.4.1" evidence="5 14"/>
<feature type="disulfide bond" description="Redox-active" evidence="12">
    <location>
        <begin position="55"/>
        <end position="58"/>
    </location>
</feature>
<dbReference type="FunFam" id="3.40.30.10:FF:000017">
    <property type="entry name" value="Protein disulfide-isomerase A4"/>
    <property type="match status" value="1"/>
</dbReference>
<feature type="domain" description="Thioredoxin" evidence="16">
    <location>
        <begin position="6"/>
        <end position="131"/>
    </location>
</feature>
<evidence type="ECO:0000256" key="5">
    <source>
        <dbReference type="ARBA" id="ARBA00012723"/>
    </source>
</evidence>
<dbReference type="OrthoDB" id="427280at2759"/>
<dbReference type="PROSITE" id="PS00194">
    <property type="entry name" value="THIOREDOXIN_1"/>
    <property type="match status" value="2"/>
</dbReference>
<feature type="region of interest" description="Disordered" evidence="15">
    <location>
        <begin position="475"/>
        <end position="502"/>
    </location>
</feature>
<keyword evidence="10 14" id="KW-0413">Isomerase</keyword>
<keyword evidence="11 12" id="KW-0676">Redox-active center</keyword>
<evidence type="ECO:0000256" key="12">
    <source>
        <dbReference type="PIRSR" id="PIRSR605792-51"/>
    </source>
</evidence>
<dbReference type="PANTHER" id="PTHR18929">
    <property type="entry name" value="PROTEIN DISULFIDE ISOMERASE"/>
    <property type="match status" value="1"/>
</dbReference>
<comment type="caution">
    <text evidence="17">The sequence shown here is derived from an EMBL/GenBank/DDBJ whole genome shotgun (WGS) entry which is preliminary data.</text>
</comment>
<evidence type="ECO:0000256" key="11">
    <source>
        <dbReference type="ARBA" id="ARBA00023284"/>
    </source>
</evidence>
<evidence type="ECO:0000313" key="17">
    <source>
        <dbReference type="EMBL" id="KAG1305028.1"/>
    </source>
</evidence>
<dbReference type="CDD" id="cd02982">
    <property type="entry name" value="PDI_b'_family"/>
    <property type="match status" value="1"/>
</dbReference>
<proteinExistence type="inferred from homology"/>
<dbReference type="InterPro" id="IPR036249">
    <property type="entry name" value="Thioredoxin-like_sf"/>
</dbReference>
<dbReference type="CDD" id="cd02981">
    <property type="entry name" value="PDI_b_family"/>
    <property type="match status" value="1"/>
</dbReference>
<dbReference type="InterPro" id="IPR005788">
    <property type="entry name" value="PDI_thioredoxin-like_dom"/>
</dbReference>
<dbReference type="Gene3D" id="3.40.30.10">
    <property type="entry name" value="Glutaredoxin"/>
    <property type="match status" value="4"/>
</dbReference>
<feature type="signal peptide" evidence="14">
    <location>
        <begin position="1"/>
        <end position="24"/>
    </location>
</feature>
<dbReference type="NCBIfam" id="TIGR01130">
    <property type="entry name" value="ER_PDI_fam"/>
    <property type="match status" value="1"/>
</dbReference>
<dbReference type="GO" id="GO:0003756">
    <property type="term" value="F:protein disulfide isomerase activity"/>
    <property type="evidence" value="ECO:0007669"/>
    <property type="project" value="UniProtKB-EC"/>
</dbReference>
<organism evidence="17 18">
    <name type="scientific">Rhizopus oryzae</name>
    <name type="common">Mucormycosis agent</name>
    <name type="synonym">Rhizopus arrhizus var. delemar</name>
    <dbReference type="NCBI Taxonomy" id="64495"/>
    <lineage>
        <taxon>Eukaryota</taxon>
        <taxon>Fungi</taxon>
        <taxon>Fungi incertae sedis</taxon>
        <taxon>Mucoromycota</taxon>
        <taxon>Mucoromycotina</taxon>
        <taxon>Mucoromycetes</taxon>
        <taxon>Mucorales</taxon>
        <taxon>Mucorineae</taxon>
        <taxon>Rhizopodaceae</taxon>
        <taxon>Rhizopus</taxon>
    </lineage>
</organism>
<evidence type="ECO:0000256" key="2">
    <source>
        <dbReference type="ARBA" id="ARBA00002692"/>
    </source>
</evidence>
<dbReference type="Pfam" id="PF13848">
    <property type="entry name" value="Thioredoxin_6"/>
    <property type="match status" value="1"/>
</dbReference>
<dbReference type="InterPro" id="IPR005792">
    <property type="entry name" value="Prot_disulphide_isomerase"/>
</dbReference>
<comment type="catalytic activity">
    <reaction evidence="1 14">
        <text>Catalyzes the rearrangement of -S-S- bonds in proteins.</text>
        <dbReference type="EC" id="5.3.4.1"/>
    </reaction>
</comment>
<feature type="chain" id="PRO_5040530192" description="Protein disulfide-isomerase" evidence="14">
    <location>
        <begin position="25"/>
        <end position="502"/>
    </location>
</feature>
<evidence type="ECO:0000256" key="15">
    <source>
        <dbReference type="SAM" id="MobiDB-lite"/>
    </source>
</evidence>
<evidence type="ECO:0000256" key="1">
    <source>
        <dbReference type="ARBA" id="ARBA00001182"/>
    </source>
</evidence>
<dbReference type="GO" id="GO:0005788">
    <property type="term" value="C:endoplasmic reticulum lumen"/>
    <property type="evidence" value="ECO:0007669"/>
    <property type="project" value="UniProtKB-SubCell"/>
</dbReference>